<protein>
    <recommendedName>
        <fullName evidence="5">Glucose-methanol-choline oxidoreductase C-terminal domain-containing protein</fullName>
    </recommendedName>
</protein>
<evidence type="ECO:0000256" key="1">
    <source>
        <dbReference type="ARBA" id="ARBA00010790"/>
    </source>
</evidence>
<dbReference type="SUPFAM" id="SSF51905">
    <property type="entry name" value="FAD/NAD(P)-binding domain"/>
    <property type="match status" value="1"/>
</dbReference>
<dbReference type="AlphaFoldDB" id="A0A8S9M809"/>
<feature type="domain" description="Glucose-methanol-choline oxidoreductase C-terminal" evidence="5">
    <location>
        <begin position="95"/>
        <end position="226"/>
    </location>
</feature>
<name>A0A8S9M809_BRACR</name>
<evidence type="ECO:0000256" key="2">
    <source>
        <dbReference type="ARBA" id="ARBA00022630"/>
    </source>
</evidence>
<keyword evidence="2" id="KW-0285">Flavoprotein</keyword>
<dbReference type="PANTHER" id="PTHR46056">
    <property type="entry name" value="LONG-CHAIN-ALCOHOL OXIDASE"/>
    <property type="match status" value="1"/>
</dbReference>
<dbReference type="GO" id="GO:0016614">
    <property type="term" value="F:oxidoreductase activity, acting on CH-OH group of donors"/>
    <property type="evidence" value="ECO:0007669"/>
    <property type="project" value="InterPro"/>
</dbReference>
<sequence>MTWGYFPDKASSSFNFKGKSYEGGIITSMSEVLSEDSEVRAIIETPALGPASFSVLCPWTSGLDMKKRMSRYSRTANLITIVRDRGSGEVRTEGRISYVVDKVDRENITAGLRQSLRILIAAGAEEVGTHRSDGQKLICKGVDEKSIDEFLDSVSAEEGPKAMTENWSVYSSAHQMGSCRIGVDEDEGAIDLNGESWEADKLFVCDGSVLPSAVGVNPMITIMSTAYCIATRIVKSMTTG</sequence>
<evidence type="ECO:0000256" key="3">
    <source>
        <dbReference type="ARBA" id="ARBA00022827"/>
    </source>
</evidence>
<keyword evidence="3" id="KW-0274">FAD</keyword>
<accession>A0A8S9M809</accession>
<evidence type="ECO:0000313" key="6">
    <source>
        <dbReference type="EMBL" id="KAF2614061.1"/>
    </source>
</evidence>
<dbReference type="EMBL" id="QGKY02000089">
    <property type="protein sequence ID" value="KAF2614061.1"/>
    <property type="molecule type" value="Genomic_DNA"/>
</dbReference>
<proteinExistence type="inferred from homology"/>
<keyword evidence="4" id="KW-0560">Oxidoreductase</keyword>
<evidence type="ECO:0000256" key="4">
    <source>
        <dbReference type="ARBA" id="ARBA00023002"/>
    </source>
</evidence>
<comment type="similarity">
    <text evidence="1">Belongs to the GMC oxidoreductase family.</text>
</comment>
<dbReference type="Gene3D" id="3.50.50.60">
    <property type="entry name" value="FAD/NAD(P)-binding domain"/>
    <property type="match status" value="1"/>
</dbReference>
<dbReference type="PANTHER" id="PTHR46056:SF10">
    <property type="entry name" value="LONG-CHAIN-ALCOHOL OXIDASE FAO3"/>
    <property type="match status" value="1"/>
</dbReference>
<dbReference type="InterPro" id="IPR007867">
    <property type="entry name" value="GMC_OxRtase_C"/>
</dbReference>
<reference evidence="6" key="1">
    <citation type="submission" date="2019-12" db="EMBL/GenBank/DDBJ databases">
        <title>Genome sequencing and annotation of Brassica cretica.</title>
        <authorList>
            <person name="Studholme D.J."/>
            <person name="Sarris P.F."/>
        </authorList>
    </citation>
    <scope>NUCLEOTIDE SEQUENCE</scope>
    <source>
        <strain evidence="6">PFS-102/07</strain>
        <tissue evidence="6">Leaf</tissue>
    </source>
</reference>
<evidence type="ECO:0000259" key="5">
    <source>
        <dbReference type="Pfam" id="PF05199"/>
    </source>
</evidence>
<gene>
    <name evidence="6" type="ORF">F2Q70_00010324</name>
</gene>
<dbReference type="Pfam" id="PF05199">
    <property type="entry name" value="GMC_oxred_C"/>
    <property type="match status" value="1"/>
</dbReference>
<organism evidence="6">
    <name type="scientific">Brassica cretica</name>
    <name type="common">Mustard</name>
    <dbReference type="NCBI Taxonomy" id="69181"/>
    <lineage>
        <taxon>Eukaryota</taxon>
        <taxon>Viridiplantae</taxon>
        <taxon>Streptophyta</taxon>
        <taxon>Embryophyta</taxon>
        <taxon>Tracheophyta</taxon>
        <taxon>Spermatophyta</taxon>
        <taxon>Magnoliopsida</taxon>
        <taxon>eudicotyledons</taxon>
        <taxon>Gunneridae</taxon>
        <taxon>Pentapetalae</taxon>
        <taxon>rosids</taxon>
        <taxon>malvids</taxon>
        <taxon>Brassicales</taxon>
        <taxon>Brassicaceae</taxon>
        <taxon>Brassiceae</taxon>
        <taxon>Brassica</taxon>
    </lineage>
</organism>
<dbReference type="InterPro" id="IPR036188">
    <property type="entry name" value="FAD/NAD-bd_sf"/>
</dbReference>
<comment type="caution">
    <text evidence="6">The sequence shown here is derived from an EMBL/GenBank/DDBJ whole genome shotgun (WGS) entry which is preliminary data.</text>
</comment>